<evidence type="ECO:0000256" key="4">
    <source>
        <dbReference type="ARBA" id="ARBA00022448"/>
    </source>
</evidence>
<evidence type="ECO:0000256" key="14">
    <source>
        <dbReference type="ARBA" id="ARBA00063960"/>
    </source>
</evidence>
<dbReference type="GO" id="GO:0005744">
    <property type="term" value="C:TIM23 mitochondrial import inner membrane translocase complex"/>
    <property type="evidence" value="ECO:0007669"/>
    <property type="project" value="UniProtKB-UniRule"/>
</dbReference>
<name>A0A9P8CQ03_9HYPO</name>
<evidence type="ECO:0000256" key="15">
    <source>
        <dbReference type="RuleBase" id="RU365079"/>
    </source>
</evidence>
<keyword evidence="7 15" id="KW-0653">Protein transport</keyword>
<organism evidence="18 19">
    <name type="scientific">Emericellopsis atlantica</name>
    <dbReference type="NCBI Taxonomy" id="2614577"/>
    <lineage>
        <taxon>Eukaryota</taxon>
        <taxon>Fungi</taxon>
        <taxon>Dikarya</taxon>
        <taxon>Ascomycota</taxon>
        <taxon>Pezizomycotina</taxon>
        <taxon>Sordariomycetes</taxon>
        <taxon>Hypocreomycetidae</taxon>
        <taxon>Hypocreales</taxon>
        <taxon>Bionectriaceae</taxon>
        <taxon>Emericellopsis</taxon>
    </lineage>
</organism>
<evidence type="ECO:0000313" key="18">
    <source>
        <dbReference type="EMBL" id="KAG9254772.1"/>
    </source>
</evidence>
<reference evidence="18" key="1">
    <citation type="journal article" date="2021" name="IMA Fungus">
        <title>Genomic characterization of three marine fungi, including Emericellopsis atlantica sp. nov. with signatures of a generalist lifestyle and marine biomass degradation.</title>
        <authorList>
            <person name="Hagestad O.C."/>
            <person name="Hou L."/>
            <person name="Andersen J.H."/>
            <person name="Hansen E.H."/>
            <person name="Altermark B."/>
            <person name="Li C."/>
            <person name="Kuhnert E."/>
            <person name="Cox R.J."/>
            <person name="Crous P.W."/>
            <person name="Spatafora J.W."/>
            <person name="Lail K."/>
            <person name="Amirebrahimi M."/>
            <person name="Lipzen A."/>
            <person name="Pangilinan J."/>
            <person name="Andreopoulos W."/>
            <person name="Hayes R.D."/>
            <person name="Ng V."/>
            <person name="Grigoriev I.V."/>
            <person name="Jackson S.A."/>
            <person name="Sutton T.D.S."/>
            <person name="Dobson A.D.W."/>
            <person name="Rama T."/>
        </authorList>
    </citation>
    <scope>NUCLEOTIDE SEQUENCE</scope>
    <source>
        <strain evidence="18">TS7</strain>
    </source>
</reference>
<evidence type="ECO:0000256" key="3">
    <source>
        <dbReference type="ARBA" id="ARBA00020799"/>
    </source>
</evidence>
<dbReference type="Proteomes" id="UP000887229">
    <property type="component" value="Unassembled WGS sequence"/>
</dbReference>
<protein>
    <recommendedName>
        <fullName evidence="3 15">Mitochondrial import inner membrane translocase subunit TIM50</fullName>
    </recommendedName>
</protein>
<feature type="compositionally biased region" description="Low complexity" evidence="16">
    <location>
        <begin position="64"/>
        <end position="73"/>
    </location>
</feature>
<dbReference type="SMART" id="SM00577">
    <property type="entry name" value="CPDc"/>
    <property type="match status" value="1"/>
</dbReference>
<dbReference type="GeneID" id="70298135"/>
<evidence type="ECO:0000256" key="13">
    <source>
        <dbReference type="ARBA" id="ARBA00059797"/>
    </source>
</evidence>
<evidence type="ECO:0000256" key="1">
    <source>
        <dbReference type="ARBA" id="ARBA00004434"/>
    </source>
</evidence>
<evidence type="ECO:0000256" key="9">
    <source>
        <dbReference type="ARBA" id="ARBA00022989"/>
    </source>
</evidence>
<dbReference type="SUPFAM" id="SSF56784">
    <property type="entry name" value="HAD-like"/>
    <property type="match status" value="1"/>
</dbReference>
<comment type="function">
    <text evidence="13">Essential component of the TIM23 complex, a complex that mediates the translocation of transit peptide-containing proteins across the mitochondrial inner membrane. Required to direct preproteins in transit and direct them to the channel protein TIM23, and possibly facilitates transfer of the translocating proteins from the TOM complex to the TIM23 complex.</text>
</comment>
<keyword evidence="8 15" id="KW-0809">Transit peptide</keyword>
<sequence>MLSRLVFAQATRLGSRAISAAPLNRTLPIAAASYTQSWTRSFAQKQTPAPKSDSTPKESPDTPAPENEAAAESAKAKDAKETDQIPFDKLPDLTQGIPSTLFDELEQAKGKDVKSDAALETVPQYERRGGGGGGDSEYVSTSERNRRWWTRMLLIGVGSGSLFGLGYLGRNWDDEAEAARHPEIPNGLSPVLWWQRLRARMGESVSYYQNPSFDKLLPDPHPSFERPYTLVISLEDLLVHSEWSRQHGWRLAKRPGADYFIRYLGQYYELVVWSSTSFGMAEGIVRKLDPFRLIMWPLFREATKFEDGEIVKDLSYLNRDPSKVIVLDTKASHVRKQPENAIILDPWAGEKDDKELVSLIPFLEYIHTMQYDDVRKVLKSFEGKHIPTEFARREAIARKEFNARLAAEKGKHKKPSGMGALGSMLGLGPSNMSMTMQPEGEQNPTEAFAQGKMLQDIARERGQRNYELLEKEIRENGQKWLDEEKAMTEKMQKEAMDNMYGSLGGFFMPKKEEEKKE</sequence>
<keyword evidence="12" id="KW-0472">Membrane</keyword>
<feature type="compositionally biased region" description="Basic and acidic residues" evidence="16">
    <location>
        <begin position="74"/>
        <end position="83"/>
    </location>
</feature>
<comment type="subunit">
    <text evidence="14">Component of the TIM23 complex, at least composed of TIM23, TIM17, TIM50 and TIM21. Interacts with preproteins in transit.</text>
</comment>
<evidence type="ECO:0000256" key="11">
    <source>
        <dbReference type="ARBA" id="ARBA00023128"/>
    </source>
</evidence>
<dbReference type="EMBL" id="MU251253">
    <property type="protein sequence ID" value="KAG9254772.1"/>
    <property type="molecule type" value="Genomic_DNA"/>
</dbReference>
<keyword evidence="10 15" id="KW-0811">Translocation</keyword>
<dbReference type="RefSeq" id="XP_046118696.1">
    <property type="nucleotide sequence ID" value="XM_046267232.1"/>
</dbReference>
<dbReference type="CDD" id="cd07521">
    <property type="entry name" value="HAD_FCP1-like"/>
    <property type="match status" value="1"/>
</dbReference>
<dbReference type="InterPro" id="IPR023214">
    <property type="entry name" value="HAD_sf"/>
</dbReference>
<feature type="compositionally biased region" description="Polar residues" evidence="16">
    <location>
        <begin position="40"/>
        <end position="53"/>
    </location>
</feature>
<feature type="region of interest" description="Disordered" evidence="16">
    <location>
        <begin position="40"/>
        <end position="93"/>
    </location>
</feature>
<comment type="caution">
    <text evidence="18">The sequence shown here is derived from an EMBL/GenBank/DDBJ whole genome shotgun (WGS) entry which is preliminary data.</text>
</comment>
<evidence type="ECO:0000256" key="8">
    <source>
        <dbReference type="ARBA" id="ARBA00022946"/>
    </source>
</evidence>
<dbReference type="PANTHER" id="PTHR12210">
    <property type="entry name" value="DULLARD PROTEIN PHOSPHATASE"/>
    <property type="match status" value="1"/>
</dbReference>
<dbReference type="FunFam" id="3.40.50.1000:FF:000019">
    <property type="entry name" value="Mitochondrial import inner membrane translocase subunit TIM50"/>
    <property type="match status" value="1"/>
</dbReference>
<dbReference type="GO" id="GO:0015031">
    <property type="term" value="P:protein transport"/>
    <property type="evidence" value="ECO:0007669"/>
    <property type="project" value="UniProtKB-KW"/>
</dbReference>
<keyword evidence="4 15" id="KW-0813">Transport</keyword>
<comment type="subcellular location">
    <subcellularLocation>
        <location evidence="1 15">Mitochondrion inner membrane</location>
        <topology evidence="1 15">Single-pass membrane protein</topology>
    </subcellularLocation>
</comment>
<evidence type="ECO:0000256" key="16">
    <source>
        <dbReference type="SAM" id="MobiDB-lite"/>
    </source>
</evidence>
<dbReference type="AlphaFoldDB" id="A0A9P8CQ03"/>
<comment type="similarity">
    <text evidence="2 15">Belongs to the TIM50 family.</text>
</comment>
<dbReference type="InterPro" id="IPR050365">
    <property type="entry name" value="TIM50"/>
</dbReference>
<evidence type="ECO:0000313" key="19">
    <source>
        <dbReference type="Proteomes" id="UP000887229"/>
    </source>
</evidence>
<proteinExistence type="inferred from homology"/>
<accession>A0A9P8CQ03</accession>
<evidence type="ECO:0000256" key="5">
    <source>
        <dbReference type="ARBA" id="ARBA00022692"/>
    </source>
</evidence>
<keyword evidence="11 15" id="KW-0496">Mitochondrion</keyword>
<keyword evidence="9" id="KW-1133">Transmembrane helix</keyword>
<keyword evidence="6" id="KW-0999">Mitochondrion inner membrane</keyword>
<keyword evidence="19" id="KW-1185">Reference proteome</keyword>
<dbReference type="OrthoDB" id="287041at2759"/>
<dbReference type="InterPro" id="IPR036412">
    <property type="entry name" value="HAD-like_sf"/>
</dbReference>
<feature type="domain" description="FCP1 homology" evidence="17">
    <location>
        <begin position="223"/>
        <end position="366"/>
    </location>
</feature>
<keyword evidence="5" id="KW-0812">Transmembrane</keyword>
<evidence type="ECO:0000256" key="12">
    <source>
        <dbReference type="ARBA" id="ARBA00023136"/>
    </source>
</evidence>
<evidence type="ECO:0000256" key="7">
    <source>
        <dbReference type="ARBA" id="ARBA00022927"/>
    </source>
</evidence>
<gene>
    <name evidence="18" type="ORF">F5Z01DRAFT_93859</name>
</gene>
<evidence type="ECO:0000256" key="10">
    <source>
        <dbReference type="ARBA" id="ARBA00023010"/>
    </source>
</evidence>
<dbReference type="Gene3D" id="3.40.50.1000">
    <property type="entry name" value="HAD superfamily/HAD-like"/>
    <property type="match status" value="1"/>
</dbReference>
<evidence type="ECO:0000256" key="6">
    <source>
        <dbReference type="ARBA" id="ARBA00022792"/>
    </source>
</evidence>
<evidence type="ECO:0000256" key="2">
    <source>
        <dbReference type="ARBA" id="ARBA00006344"/>
    </source>
</evidence>
<dbReference type="PROSITE" id="PS50969">
    <property type="entry name" value="FCP1"/>
    <property type="match status" value="1"/>
</dbReference>
<dbReference type="InterPro" id="IPR004274">
    <property type="entry name" value="FCP1_dom"/>
</dbReference>
<dbReference type="Pfam" id="PF03031">
    <property type="entry name" value="NIF"/>
    <property type="match status" value="1"/>
</dbReference>
<evidence type="ECO:0000259" key="17">
    <source>
        <dbReference type="PROSITE" id="PS50969"/>
    </source>
</evidence>